<evidence type="ECO:0000256" key="1">
    <source>
        <dbReference type="SAM" id="Phobius"/>
    </source>
</evidence>
<proteinExistence type="predicted"/>
<keyword evidence="1" id="KW-0812">Transmembrane</keyword>
<dbReference type="RefSeq" id="WP_191782388.1">
    <property type="nucleotide sequence ID" value="NZ_JACSQV010000006.1"/>
</dbReference>
<gene>
    <name evidence="2" type="ORF">H9657_08570</name>
</gene>
<accession>A0ABR8QD18</accession>
<keyword evidence="3" id="KW-1185">Reference proteome</keyword>
<sequence>MTTATRPSWRRPHGWVLTAAVVLAAVLVGAGTGGTFALWRDQERGTAAMPVGVTVFGVGAPATPGSLATYATADGQSLVFEFGPAQAATLYGTTATGGAVAIPVQVDSLAQGHRGLSYTVTPSVSGGVFGASTWALYKVASQAACTTSTTGTATTTATPWSTAYTSTRALTSEYWCLVATFVPVTGTHENTATVTGTPDTPGMATPREVTDTSDTWRATVAQTLDPAAEPTHRLTFTFTTTRPGGTP</sequence>
<comment type="caution">
    <text evidence="2">The sequence shown here is derived from an EMBL/GenBank/DDBJ whole genome shotgun (WGS) entry which is preliminary data.</text>
</comment>
<evidence type="ECO:0008006" key="4">
    <source>
        <dbReference type="Google" id="ProtNLM"/>
    </source>
</evidence>
<protein>
    <recommendedName>
        <fullName evidence="4">Ribosomally synthesized peptide with SipW-like signal peptide</fullName>
    </recommendedName>
</protein>
<name>A0ABR8QD18_9CELL</name>
<dbReference type="EMBL" id="JACSQV010000006">
    <property type="protein sequence ID" value="MBD7918327.1"/>
    <property type="molecule type" value="Genomic_DNA"/>
</dbReference>
<organism evidence="2 3">
    <name type="scientific">Cellulomonas avistercoris</name>
    <dbReference type="NCBI Taxonomy" id="2762242"/>
    <lineage>
        <taxon>Bacteria</taxon>
        <taxon>Bacillati</taxon>
        <taxon>Actinomycetota</taxon>
        <taxon>Actinomycetes</taxon>
        <taxon>Micrococcales</taxon>
        <taxon>Cellulomonadaceae</taxon>
        <taxon>Cellulomonas</taxon>
    </lineage>
</organism>
<reference evidence="2 3" key="1">
    <citation type="submission" date="2020-08" db="EMBL/GenBank/DDBJ databases">
        <title>A Genomic Blueprint of the Chicken Gut Microbiome.</title>
        <authorList>
            <person name="Gilroy R."/>
            <person name="Ravi A."/>
            <person name="Getino M."/>
            <person name="Pursley I."/>
            <person name="Horton D.L."/>
            <person name="Alikhan N.-F."/>
            <person name="Baker D."/>
            <person name="Gharbi K."/>
            <person name="Hall N."/>
            <person name="Watson M."/>
            <person name="Adriaenssens E.M."/>
            <person name="Foster-Nyarko E."/>
            <person name="Jarju S."/>
            <person name="Secka A."/>
            <person name="Antonio M."/>
            <person name="Oren A."/>
            <person name="Chaudhuri R."/>
            <person name="La Ragione R.M."/>
            <person name="Hildebrand F."/>
            <person name="Pallen M.J."/>
        </authorList>
    </citation>
    <scope>NUCLEOTIDE SEQUENCE [LARGE SCALE GENOMIC DNA]</scope>
    <source>
        <strain evidence="2 3">Sa3CUA2</strain>
    </source>
</reference>
<feature type="transmembrane region" description="Helical" evidence="1">
    <location>
        <begin position="15"/>
        <end position="39"/>
    </location>
</feature>
<keyword evidence="1" id="KW-0472">Membrane</keyword>
<keyword evidence="1" id="KW-1133">Transmembrane helix</keyword>
<evidence type="ECO:0000313" key="3">
    <source>
        <dbReference type="Proteomes" id="UP000604241"/>
    </source>
</evidence>
<evidence type="ECO:0000313" key="2">
    <source>
        <dbReference type="EMBL" id="MBD7918327.1"/>
    </source>
</evidence>
<dbReference type="Proteomes" id="UP000604241">
    <property type="component" value="Unassembled WGS sequence"/>
</dbReference>